<sequence>MSGGLSARYLASGESRYVVLPKAPRCVYCKAYKFYRETVNFCCSAGAVSLAETVLPEYLVGLLIGRDADSREFHDMIRTHKNHFAL</sequence>
<dbReference type="Proteomes" id="UP001454036">
    <property type="component" value="Unassembled WGS sequence"/>
</dbReference>
<reference evidence="1 2" key="1">
    <citation type="submission" date="2024-01" db="EMBL/GenBank/DDBJ databases">
        <title>The complete chloroplast genome sequence of Lithospermum erythrorhizon: insights into the phylogenetic relationship among Boraginaceae species and the maternal lineages of purple gromwells.</title>
        <authorList>
            <person name="Okada T."/>
            <person name="Watanabe K."/>
        </authorList>
    </citation>
    <scope>NUCLEOTIDE SEQUENCE [LARGE SCALE GENOMIC DNA]</scope>
</reference>
<organism evidence="1 2">
    <name type="scientific">Lithospermum erythrorhizon</name>
    <name type="common">Purple gromwell</name>
    <name type="synonym">Lithospermum officinale var. erythrorhizon</name>
    <dbReference type="NCBI Taxonomy" id="34254"/>
    <lineage>
        <taxon>Eukaryota</taxon>
        <taxon>Viridiplantae</taxon>
        <taxon>Streptophyta</taxon>
        <taxon>Embryophyta</taxon>
        <taxon>Tracheophyta</taxon>
        <taxon>Spermatophyta</taxon>
        <taxon>Magnoliopsida</taxon>
        <taxon>eudicotyledons</taxon>
        <taxon>Gunneridae</taxon>
        <taxon>Pentapetalae</taxon>
        <taxon>asterids</taxon>
        <taxon>lamiids</taxon>
        <taxon>Boraginales</taxon>
        <taxon>Boraginaceae</taxon>
        <taxon>Boraginoideae</taxon>
        <taxon>Lithospermeae</taxon>
        <taxon>Lithospermum</taxon>
    </lineage>
</organism>
<comment type="caution">
    <text evidence="1">The sequence shown here is derived from an EMBL/GenBank/DDBJ whole genome shotgun (WGS) entry which is preliminary data.</text>
</comment>
<evidence type="ECO:0000313" key="1">
    <source>
        <dbReference type="EMBL" id="GAA0187537.1"/>
    </source>
</evidence>
<evidence type="ECO:0000313" key="2">
    <source>
        <dbReference type="Proteomes" id="UP001454036"/>
    </source>
</evidence>
<keyword evidence="2" id="KW-1185">Reference proteome</keyword>
<dbReference type="AlphaFoldDB" id="A0AAV3S1X6"/>
<protein>
    <submittedName>
        <fullName evidence="1">Uncharacterized protein</fullName>
    </submittedName>
</protein>
<name>A0AAV3S1X6_LITER</name>
<gene>
    <name evidence="1" type="ORF">LIER_34825</name>
</gene>
<proteinExistence type="predicted"/>
<dbReference type="EMBL" id="BAABME010014829">
    <property type="protein sequence ID" value="GAA0187537.1"/>
    <property type="molecule type" value="Genomic_DNA"/>
</dbReference>
<accession>A0AAV3S1X6</accession>